<dbReference type="FunCoup" id="A0A316V5E1">
    <property type="interactions" value="407"/>
</dbReference>
<dbReference type="EMBL" id="KZ819605">
    <property type="protein sequence ID" value="PWN32672.1"/>
    <property type="molecule type" value="Genomic_DNA"/>
</dbReference>
<accession>A0A316V5E1</accession>
<dbReference type="AlphaFoldDB" id="A0A316V5E1"/>
<protein>
    <submittedName>
        <fullName evidence="6">Cwf15/Cwc15 cell cycle control protein</fullName>
    </submittedName>
</protein>
<feature type="compositionally biased region" description="Acidic residues" evidence="5">
    <location>
        <begin position="142"/>
        <end position="160"/>
    </location>
</feature>
<name>A0A316V5E1_9BASI</name>
<dbReference type="PANTHER" id="PTHR12718:SF2">
    <property type="entry name" value="SPLICEOSOME-ASSOCIATED PROTEIN CWC15 HOMOLOG"/>
    <property type="match status" value="1"/>
</dbReference>
<dbReference type="GO" id="GO:0071013">
    <property type="term" value="C:catalytic step 2 spliceosome"/>
    <property type="evidence" value="ECO:0007669"/>
    <property type="project" value="TreeGrafter"/>
</dbReference>
<dbReference type="InParanoid" id="A0A316V5E1"/>
<evidence type="ECO:0000256" key="5">
    <source>
        <dbReference type="SAM" id="MobiDB-lite"/>
    </source>
</evidence>
<feature type="compositionally biased region" description="Basic and acidic residues" evidence="5">
    <location>
        <begin position="165"/>
        <end position="196"/>
    </location>
</feature>
<dbReference type="InterPro" id="IPR006973">
    <property type="entry name" value="Cwf_Cwc_15"/>
</dbReference>
<keyword evidence="7" id="KW-1185">Reference proteome</keyword>
<proteinExistence type="inferred from homology"/>
<dbReference type="GO" id="GO:0045292">
    <property type="term" value="P:mRNA cis splicing, via spliceosome"/>
    <property type="evidence" value="ECO:0007669"/>
    <property type="project" value="TreeGrafter"/>
</dbReference>
<comment type="function">
    <text evidence="1">Involved in pre-mRNA splicing.</text>
</comment>
<dbReference type="GeneID" id="37022870"/>
<reference evidence="6 7" key="1">
    <citation type="journal article" date="2018" name="Mol. Biol. Evol.">
        <title>Broad Genomic Sampling Reveals a Smut Pathogenic Ancestry of the Fungal Clade Ustilaginomycotina.</title>
        <authorList>
            <person name="Kijpornyongpan T."/>
            <person name="Mondo S.J."/>
            <person name="Barry K."/>
            <person name="Sandor L."/>
            <person name="Lee J."/>
            <person name="Lipzen A."/>
            <person name="Pangilinan J."/>
            <person name="LaButti K."/>
            <person name="Hainaut M."/>
            <person name="Henrissat B."/>
            <person name="Grigoriev I.V."/>
            <person name="Spatafora J.W."/>
            <person name="Aime M.C."/>
        </authorList>
    </citation>
    <scope>NUCLEOTIDE SEQUENCE [LARGE SCALE GENOMIC DNA]</scope>
    <source>
        <strain evidence="6 7">MCA 3882</strain>
    </source>
</reference>
<dbReference type="Proteomes" id="UP000245771">
    <property type="component" value="Unassembled WGS sequence"/>
</dbReference>
<feature type="region of interest" description="Disordered" evidence="5">
    <location>
        <begin position="1"/>
        <end position="197"/>
    </location>
</feature>
<gene>
    <name evidence="6" type="ORF">FA14DRAFT_181352</name>
</gene>
<evidence type="ECO:0000313" key="7">
    <source>
        <dbReference type="Proteomes" id="UP000245771"/>
    </source>
</evidence>
<dbReference type="STRING" id="1280837.A0A316V5E1"/>
<organism evidence="6 7">
    <name type="scientific">Meira miltonrushii</name>
    <dbReference type="NCBI Taxonomy" id="1280837"/>
    <lineage>
        <taxon>Eukaryota</taxon>
        <taxon>Fungi</taxon>
        <taxon>Dikarya</taxon>
        <taxon>Basidiomycota</taxon>
        <taxon>Ustilaginomycotina</taxon>
        <taxon>Exobasidiomycetes</taxon>
        <taxon>Exobasidiales</taxon>
        <taxon>Brachybasidiaceae</taxon>
        <taxon>Meira</taxon>
    </lineage>
</organism>
<evidence type="ECO:0000256" key="4">
    <source>
        <dbReference type="ARBA" id="ARBA00023187"/>
    </source>
</evidence>
<evidence type="ECO:0000313" key="6">
    <source>
        <dbReference type="EMBL" id="PWN32672.1"/>
    </source>
</evidence>
<sequence length="271" mass="30596">MSSAHRPTWDPAKGRADDRHKSARVGARQMPAHTKLKFRQPQQGGPNDGEGSSSKAETRRDLKRELEEAERASRNKKRKEQGLALEEDVEQQPKAIEGGDVETDAERRKLIAQLQELDADEESDDETPGSQSGRKTAKIEADSDSDDSSESEDDDEEDDTAALLRELEKIKRERAEEKERQERERSEMEQSSREEEIALGNPLLNLEHALKGASSSSSQAESTGFGVKRRWDDDVIFKNQAAGNEGGDKNGFVNDLTRSEFHKRFMQRYVR</sequence>
<dbReference type="Pfam" id="PF04889">
    <property type="entry name" value="Cwf_Cwc_15"/>
    <property type="match status" value="1"/>
</dbReference>
<evidence type="ECO:0000256" key="2">
    <source>
        <dbReference type="ARBA" id="ARBA00006644"/>
    </source>
</evidence>
<dbReference type="OrthoDB" id="30179at2759"/>
<comment type="similarity">
    <text evidence="2">Belongs to the CWC15 family.</text>
</comment>
<evidence type="ECO:0000256" key="3">
    <source>
        <dbReference type="ARBA" id="ARBA00022664"/>
    </source>
</evidence>
<dbReference type="PANTHER" id="PTHR12718">
    <property type="entry name" value="CELL CYCLE CONTROL PROTEIN CWF15"/>
    <property type="match status" value="1"/>
</dbReference>
<feature type="compositionally biased region" description="Polar residues" evidence="5">
    <location>
        <begin position="40"/>
        <end position="55"/>
    </location>
</feature>
<dbReference type="RefSeq" id="XP_025352974.1">
    <property type="nucleotide sequence ID" value="XM_025501089.1"/>
</dbReference>
<evidence type="ECO:0000256" key="1">
    <source>
        <dbReference type="ARBA" id="ARBA00003777"/>
    </source>
</evidence>
<feature type="compositionally biased region" description="Acidic residues" evidence="5">
    <location>
        <begin position="117"/>
        <end position="127"/>
    </location>
</feature>
<dbReference type="GO" id="GO:0003723">
    <property type="term" value="F:RNA binding"/>
    <property type="evidence" value="ECO:0007669"/>
    <property type="project" value="TreeGrafter"/>
</dbReference>
<feature type="compositionally biased region" description="Basic and acidic residues" evidence="5">
    <location>
        <begin position="56"/>
        <end position="73"/>
    </location>
</feature>
<keyword evidence="4" id="KW-0508">mRNA splicing</keyword>
<keyword evidence="3" id="KW-0507">mRNA processing</keyword>